<dbReference type="AlphaFoldDB" id="H0EG71"/>
<organism evidence="2 3">
    <name type="scientific">Glarea lozoyensis (strain ATCC 74030 / MF5533)</name>
    <dbReference type="NCBI Taxonomy" id="1104152"/>
    <lineage>
        <taxon>Eukaryota</taxon>
        <taxon>Fungi</taxon>
        <taxon>Dikarya</taxon>
        <taxon>Ascomycota</taxon>
        <taxon>Pezizomycotina</taxon>
        <taxon>Leotiomycetes</taxon>
        <taxon>Helotiales</taxon>
        <taxon>Helotiaceae</taxon>
        <taxon>Glarea</taxon>
    </lineage>
</organism>
<name>H0EG71_GLAL7</name>
<keyword evidence="3" id="KW-1185">Reference proteome</keyword>
<feature type="region of interest" description="Disordered" evidence="1">
    <location>
        <begin position="1"/>
        <end position="48"/>
    </location>
</feature>
<evidence type="ECO:0000313" key="2">
    <source>
        <dbReference type="EMBL" id="EHL02406.1"/>
    </source>
</evidence>
<sequence length="325" mass="36094">MRDLRDQMHDLKGRLSVLRDRARDDTMKRRSLQSLRTPSPFTAAEQWYSSDKGYKVDPLTADAGTSPTWKPELSGQLDGLLSPNTVSSAHEIRKGAPEDEDSDVTSVYEDIPDGHHFSSVPQRAYNPPVDTEPSPVSSPILSPKVIENEDSIEEDNIEEENYDDEIVSVDEVDDYESDSTNYHDTTDIPISHEDREDAFDYEHFFLHSAMGTIGQGMRGRNGSFSSEDSVETTLTGSRGSGGSTGSILTSDSMTLVDRQGEERLQTSPVHMLAKDDQILVERLVASLGKCVLGLQEAEIGTYEARVWRRRLDAARRVLEGQEGAV</sequence>
<feature type="region of interest" description="Disordered" evidence="1">
    <location>
        <begin position="54"/>
        <end position="73"/>
    </location>
</feature>
<dbReference type="InParanoid" id="H0EG71"/>
<dbReference type="EMBL" id="AGUE01000023">
    <property type="protein sequence ID" value="EHL02406.1"/>
    <property type="molecule type" value="Genomic_DNA"/>
</dbReference>
<accession>H0EG71</accession>
<dbReference type="OrthoDB" id="3438840at2759"/>
<proteinExistence type="predicted"/>
<evidence type="ECO:0000313" key="3">
    <source>
        <dbReference type="Proteomes" id="UP000005446"/>
    </source>
</evidence>
<feature type="region of interest" description="Disordered" evidence="1">
    <location>
        <begin position="92"/>
        <end position="141"/>
    </location>
</feature>
<reference evidence="2 3" key="1">
    <citation type="journal article" date="2012" name="Eukaryot. Cell">
        <title>Genome sequence of the fungus Glarea lozoyensis: the first genome sequence of a species from the Helotiaceae family.</title>
        <authorList>
            <person name="Youssar L."/>
            <person name="Gruening B.A."/>
            <person name="Erxleben A."/>
            <person name="Guenther S."/>
            <person name="Huettel W."/>
        </authorList>
    </citation>
    <scope>NUCLEOTIDE SEQUENCE [LARGE SCALE GENOMIC DNA]</scope>
    <source>
        <strain evidence="3">ATCC 74030 / MF5533</strain>
    </source>
</reference>
<dbReference type="Proteomes" id="UP000005446">
    <property type="component" value="Unassembled WGS sequence"/>
</dbReference>
<comment type="caution">
    <text evidence="2">The sequence shown here is derived from an EMBL/GenBank/DDBJ whole genome shotgun (WGS) entry which is preliminary data.</text>
</comment>
<dbReference type="HOGENOM" id="CLU_855438_0_0_1"/>
<protein>
    <submittedName>
        <fullName evidence="2">Uncharacterized protein</fullName>
    </submittedName>
</protein>
<gene>
    <name evidence="2" type="ORF">M7I_1481</name>
</gene>
<evidence type="ECO:0000256" key="1">
    <source>
        <dbReference type="SAM" id="MobiDB-lite"/>
    </source>
</evidence>
<feature type="compositionally biased region" description="Basic and acidic residues" evidence="1">
    <location>
        <begin position="1"/>
        <end position="28"/>
    </location>
</feature>
<feature type="region of interest" description="Disordered" evidence="1">
    <location>
        <begin position="221"/>
        <end position="249"/>
    </location>
</feature>